<dbReference type="EMBL" id="KB741178">
    <property type="protein sequence ID" value="ENN73172.1"/>
    <property type="molecule type" value="Genomic_DNA"/>
</dbReference>
<dbReference type="CDD" id="cd02440">
    <property type="entry name" value="AdoMet_MTases"/>
    <property type="match status" value="1"/>
</dbReference>
<reference evidence="1" key="1">
    <citation type="journal article" date="2013" name="Genome Biol.">
        <title>Draft genome of the mountain pine beetle, Dendroctonus ponderosae Hopkins, a major forest pest.</title>
        <authorList>
            <person name="Keeling C.I."/>
            <person name="Yuen M.M."/>
            <person name="Liao N.Y."/>
            <person name="Docking T.R."/>
            <person name="Chan S.K."/>
            <person name="Taylor G.A."/>
            <person name="Palmquist D.L."/>
            <person name="Jackman S.D."/>
            <person name="Nguyen A."/>
            <person name="Li M."/>
            <person name="Henderson H."/>
            <person name="Janes J.K."/>
            <person name="Zhao Y."/>
            <person name="Pandoh P."/>
            <person name="Moore R."/>
            <person name="Sperling F.A."/>
            <person name="Huber D.P."/>
            <person name="Birol I."/>
            <person name="Jones S.J."/>
            <person name="Bohlmann J."/>
        </authorList>
    </citation>
    <scope>NUCLEOTIDE SEQUENCE</scope>
</reference>
<dbReference type="Gene3D" id="3.40.50.150">
    <property type="entry name" value="Vaccinia Virus protein VP39"/>
    <property type="match status" value="1"/>
</dbReference>
<dbReference type="InterPro" id="IPR011990">
    <property type="entry name" value="TPR-like_helical_dom_sf"/>
</dbReference>
<proteinExistence type="predicted"/>
<dbReference type="Gene3D" id="1.25.40.10">
    <property type="entry name" value="Tetratricopeptide repeat domain"/>
    <property type="match status" value="1"/>
</dbReference>
<dbReference type="AlphaFoldDB" id="N6U3M3"/>
<name>N6U3M3_DENPD</name>
<sequence length="741" mass="84555">MFVVSRPQLLKLLNVDDTVKFQSLLDLGAGDGNVTAQLAPFFHRVYVTEVSVAMKNLLQRQGFSILDIDAWHRTNKYDVISCLNLIDRCDTPLDLLTQIRTALKPDGLVLLAVVLPFSPYVEAGACDHRPKQALPIEGDTFEAQVQSLVTNVLKPAHFEVLSWSRVPYLCEGDLQQNVVTTIRYNDESVLSDRSSQTYRRAIQFESGLISQISRRRQSSNLALEGALLAAESYFKCRVGEFYMNLLSSSPDDAGLRSECIQFFTYFQHEVEMFKRILPAFNKASVEKTQSAPEVVRVAAAWHSMNGSPVQTRAVLFKGATQNPKNVSLYLDILKFELDSNCHSSKITYLKECVNLMIKHVSNRFMQETIILLDKSEVEEAAKYAVDKYEEHFKDHVETWLFLSSRELKGNFKTHGARDKYSANLAAVKRVVAKFKEGIAKLPAKSEPELWQAYLAFMVLQKNKSPEPEIIKLARNAFEDAYKTKGVELTEHHYAAWVDCYEDKNEFQSYRFQYAVNKDPTSELLWCLYLSSVLQVPNNIDKAHELLREATKAVGPDAIRLFDLFIKACMLNSKNRTVAVFQEALSHSDITASHFKPAYFTYTLVSFGLQPARDCYNTISKTRPYSKQLHKDMLEAERLRQLCDGKPSSRIPEILKLWTDQLGHCDLEVYRVHMEWVLEKAKINADNQQELNGQYSTIQEELLNSLSEIYSAAREKLGSHDQTLLDELGRIYEEVRAKVLEP</sequence>
<dbReference type="OrthoDB" id="28112at2759"/>
<dbReference type="PANTHER" id="PTHR12890">
    <property type="entry name" value="DREV PROTEIN"/>
    <property type="match status" value="1"/>
</dbReference>
<gene>
    <name evidence="1" type="ORF">YQE_10227</name>
</gene>
<protein>
    <submittedName>
        <fullName evidence="1">Uncharacterized protein</fullName>
    </submittedName>
</protein>
<dbReference type="PANTHER" id="PTHR12890:SF0">
    <property type="entry name" value="PROTEIN-L-HISTIDINE N-PROS-METHYLTRANSFERASE"/>
    <property type="match status" value="1"/>
</dbReference>
<dbReference type="GO" id="GO:0106370">
    <property type="term" value="F:protein-L-histidine N-pros-methyltransferase activity"/>
    <property type="evidence" value="ECO:0007669"/>
    <property type="project" value="InterPro"/>
</dbReference>
<accession>N6U3M3</accession>
<dbReference type="SUPFAM" id="SSF53335">
    <property type="entry name" value="S-adenosyl-L-methionine-dependent methyltransferases"/>
    <property type="match status" value="1"/>
</dbReference>
<dbReference type="InterPro" id="IPR007884">
    <property type="entry name" value="METL9"/>
</dbReference>
<evidence type="ECO:0000313" key="1">
    <source>
        <dbReference type="EMBL" id="ENN73172.1"/>
    </source>
</evidence>
<dbReference type="SUPFAM" id="SSF48452">
    <property type="entry name" value="TPR-like"/>
    <property type="match status" value="1"/>
</dbReference>
<dbReference type="InterPro" id="IPR029063">
    <property type="entry name" value="SAM-dependent_MTases_sf"/>
</dbReference>
<dbReference type="Pfam" id="PF05219">
    <property type="entry name" value="DREV"/>
    <property type="match status" value="1"/>
</dbReference>
<organism evidence="1">
    <name type="scientific">Dendroctonus ponderosae</name>
    <name type="common">Mountain pine beetle</name>
    <dbReference type="NCBI Taxonomy" id="77166"/>
    <lineage>
        <taxon>Eukaryota</taxon>
        <taxon>Metazoa</taxon>
        <taxon>Ecdysozoa</taxon>
        <taxon>Arthropoda</taxon>
        <taxon>Hexapoda</taxon>
        <taxon>Insecta</taxon>
        <taxon>Pterygota</taxon>
        <taxon>Neoptera</taxon>
        <taxon>Endopterygota</taxon>
        <taxon>Coleoptera</taxon>
        <taxon>Polyphaga</taxon>
        <taxon>Cucujiformia</taxon>
        <taxon>Curculionidae</taxon>
        <taxon>Scolytinae</taxon>
        <taxon>Dendroctonus</taxon>
    </lineage>
</organism>
<dbReference type="HOGENOM" id="CLU_374799_0_0_1"/>
<feature type="non-terminal residue" evidence="1">
    <location>
        <position position="1"/>
    </location>
</feature>